<dbReference type="EMBL" id="PEUS01000021">
    <property type="protein sequence ID" value="PIV14071.1"/>
    <property type="molecule type" value="Genomic_DNA"/>
</dbReference>
<comment type="caution">
    <text evidence="12">The sequence shown here is derived from an EMBL/GenBank/DDBJ whole genome shotgun (WGS) entry which is preliminary data.</text>
</comment>
<feature type="transmembrane region" description="Helical" evidence="10">
    <location>
        <begin position="382"/>
        <end position="403"/>
    </location>
</feature>
<sequence length="409" mass="45695">MPIYFYKAKNFKGEEESGILDSQSPSHLARILRKKGYFLISAERKGLNEKTKFKLPSLDFFGKFIGVSLSEKLFFTRNLRVMVRTGVSLPKAFKILSTQAKNKKFKKALETISEKIAQGESLSNSLGIFPDIFSNLYQETLKVGEETGSLEDSLKVLNNQMEKEYNLKSKIKTAMLYPSIVLGLALAMGVFMFIFIVPNLKAVFEDLSIELPLTTKVIFALADFLTKNWAVALLITGLLVFILITGLKSQKTEKFKSRLTLKLPIISKITRQTNSALSLRILSSLLKAGVPIVRALEITSRTLTNFYFRESLEKAAELVEKGEKLSQALGPYKNLYSPMVLEMVEIGEETGETSEILEGLADFYEEEVINALQKLSSTIEPILILIIGAVVGFFAVSMFQPIYSIMGGL</sequence>
<dbReference type="InterPro" id="IPR042094">
    <property type="entry name" value="T2SS_GspF_sf"/>
</dbReference>
<dbReference type="Gene3D" id="1.20.81.30">
    <property type="entry name" value="Type II secretion system (T2SS), domain F"/>
    <property type="match status" value="2"/>
</dbReference>
<evidence type="ECO:0000256" key="8">
    <source>
        <dbReference type="ARBA" id="ARBA00023136"/>
    </source>
</evidence>
<name>A0A2M7BZA2_9BACT</name>
<evidence type="ECO:0000256" key="9">
    <source>
        <dbReference type="RuleBase" id="RU003923"/>
    </source>
</evidence>
<dbReference type="FunFam" id="1.20.81.30:FF:000001">
    <property type="entry name" value="Type II secretion system protein F"/>
    <property type="match status" value="2"/>
</dbReference>
<dbReference type="InterPro" id="IPR018076">
    <property type="entry name" value="T2SS_GspF_dom"/>
</dbReference>
<feature type="transmembrane region" description="Helical" evidence="10">
    <location>
        <begin position="175"/>
        <end position="197"/>
    </location>
</feature>
<evidence type="ECO:0000256" key="3">
    <source>
        <dbReference type="ARBA" id="ARBA00022448"/>
    </source>
</evidence>
<evidence type="ECO:0000256" key="1">
    <source>
        <dbReference type="ARBA" id="ARBA00004429"/>
    </source>
</evidence>
<dbReference type="PROSITE" id="PS00874">
    <property type="entry name" value="T2SP_F"/>
    <property type="match status" value="1"/>
</dbReference>
<dbReference type="Pfam" id="PF00482">
    <property type="entry name" value="T2SSF"/>
    <property type="match status" value="2"/>
</dbReference>
<evidence type="ECO:0000313" key="13">
    <source>
        <dbReference type="Proteomes" id="UP000228816"/>
    </source>
</evidence>
<dbReference type="GO" id="GO:0009306">
    <property type="term" value="P:protein secretion"/>
    <property type="evidence" value="ECO:0007669"/>
    <property type="project" value="InterPro"/>
</dbReference>
<protein>
    <recommendedName>
        <fullName evidence="11">Type II secretion system protein GspF domain-containing protein</fullName>
    </recommendedName>
</protein>
<keyword evidence="3 9" id="KW-0813">Transport</keyword>
<dbReference type="PANTHER" id="PTHR30012:SF0">
    <property type="entry name" value="TYPE II SECRETION SYSTEM PROTEIN F-RELATED"/>
    <property type="match status" value="1"/>
</dbReference>
<keyword evidence="4" id="KW-1003">Cell membrane</keyword>
<accession>A0A2M7BZA2</accession>
<comment type="similarity">
    <text evidence="2 9">Belongs to the GSP F family.</text>
</comment>
<organism evidence="12 13">
    <name type="scientific">bacterium (Candidatus Gribaldobacteria) CG03_land_8_20_14_0_80_36_40</name>
    <dbReference type="NCBI Taxonomy" id="2014271"/>
    <lineage>
        <taxon>Bacteria</taxon>
        <taxon>Candidatus Gribaldobacteria</taxon>
    </lineage>
</organism>
<dbReference type="InterPro" id="IPR001992">
    <property type="entry name" value="T2SS_GspF/T4SS_PilC_CS"/>
</dbReference>
<dbReference type="InterPro" id="IPR003004">
    <property type="entry name" value="GspF/PilC"/>
</dbReference>
<evidence type="ECO:0000256" key="5">
    <source>
        <dbReference type="ARBA" id="ARBA00022519"/>
    </source>
</evidence>
<keyword evidence="6 9" id="KW-0812">Transmembrane</keyword>
<comment type="subcellular location">
    <subcellularLocation>
        <location evidence="1">Cell inner membrane</location>
        <topology evidence="1">Multi-pass membrane protein</topology>
    </subcellularLocation>
    <subcellularLocation>
        <location evidence="9">Cell membrane</location>
        <topology evidence="9">Multi-pass membrane protein</topology>
    </subcellularLocation>
</comment>
<evidence type="ECO:0000256" key="7">
    <source>
        <dbReference type="ARBA" id="ARBA00022989"/>
    </source>
</evidence>
<evidence type="ECO:0000256" key="4">
    <source>
        <dbReference type="ARBA" id="ARBA00022475"/>
    </source>
</evidence>
<feature type="domain" description="Type II secretion system protein GspF" evidence="11">
    <location>
        <begin position="75"/>
        <end position="198"/>
    </location>
</feature>
<feature type="transmembrane region" description="Helical" evidence="10">
    <location>
        <begin position="229"/>
        <end position="247"/>
    </location>
</feature>
<dbReference type="GO" id="GO:0005886">
    <property type="term" value="C:plasma membrane"/>
    <property type="evidence" value="ECO:0007669"/>
    <property type="project" value="UniProtKB-SubCell"/>
</dbReference>
<keyword evidence="5" id="KW-0997">Cell inner membrane</keyword>
<reference evidence="13" key="1">
    <citation type="submission" date="2017-09" db="EMBL/GenBank/DDBJ databases">
        <title>Depth-based differentiation of microbial function through sediment-hosted aquifers and enrichment of novel symbionts in the deep terrestrial subsurface.</title>
        <authorList>
            <person name="Probst A.J."/>
            <person name="Ladd B."/>
            <person name="Jarett J.K."/>
            <person name="Geller-Mcgrath D.E."/>
            <person name="Sieber C.M.K."/>
            <person name="Emerson J.B."/>
            <person name="Anantharaman K."/>
            <person name="Thomas B.C."/>
            <person name="Malmstrom R."/>
            <person name="Stieglmeier M."/>
            <person name="Klingl A."/>
            <person name="Woyke T."/>
            <person name="Ryan C.M."/>
            <person name="Banfield J.F."/>
        </authorList>
    </citation>
    <scope>NUCLEOTIDE SEQUENCE [LARGE SCALE GENOMIC DNA]</scope>
</reference>
<feature type="domain" description="Type II secretion system protein GspF" evidence="11">
    <location>
        <begin position="279"/>
        <end position="400"/>
    </location>
</feature>
<dbReference type="AlphaFoldDB" id="A0A2M7BZA2"/>
<evidence type="ECO:0000256" key="2">
    <source>
        <dbReference type="ARBA" id="ARBA00005745"/>
    </source>
</evidence>
<evidence type="ECO:0000259" key="11">
    <source>
        <dbReference type="Pfam" id="PF00482"/>
    </source>
</evidence>
<keyword evidence="8 10" id="KW-0472">Membrane</keyword>
<gene>
    <name evidence="12" type="ORF">COS44_00990</name>
</gene>
<evidence type="ECO:0000256" key="6">
    <source>
        <dbReference type="ARBA" id="ARBA00022692"/>
    </source>
</evidence>
<evidence type="ECO:0000313" key="12">
    <source>
        <dbReference type="EMBL" id="PIV14071.1"/>
    </source>
</evidence>
<evidence type="ECO:0000256" key="10">
    <source>
        <dbReference type="SAM" id="Phobius"/>
    </source>
</evidence>
<proteinExistence type="inferred from homology"/>
<dbReference type="Proteomes" id="UP000228816">
    <property type="component" value="Unassembled WGS sequence"/>
</dbReference>
<dbReference type="PRINTS" id="PR00812">
    <property type="entry name" value="BCTERIALGSPF"/>
</dbReference>
<dbReference type="PANTHER" id="PTHR30012">
    <property type="entry name" value="GENERAL SECRETION PATHWAY PROTEIN"/>
    <property type="match status" value="1"/>
</dbReference>
<keyword evidence="7 10" id="KW-1133">Transmembrane helix</keyword>